<organism evidence="2 3">
    <name type="scientific">Hymenobacter algoricola</name>
    <dbReference type="NCBI Taxonomy" id="486267"/>
    <lineage>
        <taxon>Bacteria</taxon>
        <taxon>Pseudomonadati</taxon>
        <taxon>Bacteroidota</taxon>
        <taxon>Cytophagia</taxon>
        <taxon>Cytophagales</taxon>
        <taxon>Hymenobacteraceae</taxon>
        <taxon>Hymenobacter</taxon>
    </lineage>
</organism>
<feature type="transmembrane region" description="Helical" evidence="1">
    <location>
        <begin position="27"/>
        <end position="47"/>
    </location>
</feature>
<dbReference type="InterPro" id="IPR054261">
    <property type="entry name" value="DUF6992"/>
</dbReference>
<keyword evidence="3" id="KW-1185">Reference proteome</keyword>
<reference evidence="3" key="1">
    <citation type="journal article" date="2019" name="Int. J. Syst. Evol. Microbiol.">
        <title>The Global Catalogue of Microorganisms (GCM) 10K type strain sequencing project: providing services to taxonomists for standard genome sequencing and annotation.</title>
        <authorList>
            <consortium name="The Broad Institute Genomics Platform"/>
            <consortium name="The Broad Institute Genome Sequencing Center for Infectious Disease"/>
            <person name="Wu L."/>
            <person name="Ma J."/>
        </authorList>
    </citation>
    <scope>NUCLEOTIDE SEQUENCE [LARGE SCALE GENOMIC DNA]</scope>
    <source>
        <strain evidence="3">JCM 17214</strain>
    </source>
</reference>
<keyword evidence="1" id="KW-0472">Membrane</keyword>
<feature type="transmembrane region" description="Helical" evidence="1">
    <location>
        <begin position="102"/>
        <end position="121"/>
    </location>
</feature>
<gene>
    <name evidence="2" type="ORF">GCM10022406_02110</name>
</gene>
<dbReference type="Pfam" id="PF22503">
    <property type="entry name" value="DUF6992"/>
    <property type="match status" value="1"/>
</dbReference>
<feature type="transmembrane region" description="Helical" evidence="1">
    <location>
        <begin position="63"/>
        <end position="82"/>
    </location>
</feature>
<comment type="caution">
    <text evidence="2">The sequence shown here is derived from an EMBL/GenBank/DDBJ whole genome shotgun (WGS) entry which is preliminary data.</text>
</comment>
<keyword evidence="1" id="KW-1133">Transmembrane helix</keyword>
<feature type="transmembrane region" description="Helical" evidence="1">
    <location>
        <begin position="142"/>
        <end position="160"/>
    </location>
</feature>
<proteinExistence type="predicted"/>
<evidence type="ECO:0000256" key="1">
    <source>
        <dbReference type="SAM" id="Phobius"/>
    </source>
</evidence>
<protein>
    <submittedName>
        <fullName evidence="2">Uncharacterized protein</fullName>
    </submittedName>
</protein>
<evidence type="ECO:0000313" key="3">
    <source>
        <dbReference type="Proteomes" id="UP001499909"/>
    </source>
</evidence>
<sequence length="172" mass="18994">MLTFLPFSLAAVLPLINHDRELLAERGMAVLATWALLNLVVSGYSLARTNGRTPAHYFHQMNVGWNFVNAVLAVVGMVRAHPNQVAGLTLADSLTAQFDFEKILLLNAGLDVAYLCIGSWLRARGAVAAQRPERLLGFGRSLWLQGGFLLLFDLSLYFVYHQYAAPLLKLVP</sequence>
<evidence type="ECO:0000313" key="2">
    <source>
        <dbReference type="EMBL" id="GAA3919172.1"/>
    </source>
</evidence>
<dbReference type="Proteomes" id="UP001499909">
    <property type="component" value="Unassembled WGS sequence"/>
</dbReference>
<dbReference type="RefSeq" id="WP_345108798.1">
    <property type="nucleotide sequence ID" value="NZ_BAABDH010000003.1"/>
</dbReference>
<dbReference type="EMBL" id="BAABDH010000003">
    <property type="protein sequence ID" value="GAA3919172.1"/>
    <property type="molecule type" value="Genomic_DNA"/>
</dbReference>
<accession>A0ABP7MFD4</accession>
<name>A0ABP7MFD4_9BACT</name>
<keyword evidence="1" id="KW-0812">Transmembrane</keyword>